<dbReference type="Proteomes" id="UP000620156">
    <property type="component" value="Unassembled WGS sequence"/>
</dbReference>
<evidence type="ECO:0000256" key="1">
    <source>
        <dbReference type="SAM" id="MobiDB-lite"/>
    </source>
</evidence>
<protein>
    <submittedName>
        <fullName evidence="2">Uncharacterized protein</fullName>
    </submittedName>
</protein>
<keyword evidence="3" id="KW-1185">Reference proteome</keyword>
<name>A0A918EQE2_9ACTN</name>
<evidence type="ECO:0000313" key="3">
    <source>
        <dbReference type="Proteomes" id="UP000620156"/>
    </source>
</evidence>
<organism evidence="2 3">
    <name type="scientific">Streptomyces ruber</name>
    <dbReference type="NCBI Taxonomy" id="83378"/>
    <lineage>
        <taxon>Bacteria</taxon>
        <taxon>Bacillati</taxon>
        <taxon>Actinomycetota</taxon>
        <taxon>Actinomycetes</taxon>
        <taxon>Kitasatosporales</taxon>
        <taxon>Streptomycetaceae</taxon>
        <taxon>Streptomyces</taxon>
    </lineage>
</organism>
<feature type="compositionally biased region" description="Basic and acidic residues" evidence="1">
    <location>
        <begin position="11"/>
        <end position="63"/>
    </location>
</feature>
<feature type="region of interest" description="Disordered" evidence="1">
    <location>
        <begin position="1"/>
        <end position="70"/>
    </location>
</feature>
<comment type="caution">
    <text evidence="2">The sequence shown here is derived from an EMBL/GenBank/DDBJ whole genome shotgun (WGS) entry which is preliminary data.</text>
</comment>
<reference evidence="2" key="1">
    <citation type="journal article" date="2014" name="Int. J. Syst. Evol. Microbiol.">
        <title>Complete genome sequence of Corynebacterium casei LMG S-19264T (=DSM 44701T), isolated from a smear-ripened cheese.</title>
        <authorList>
            <consortium name="US DOE Joint Genome Institute (JGI-PGF)"/>
            <person name="Walter F."/>
            <person name="Albersmeier A."/>
            <person name="Kalinowski J."/>
            <person name="Ruckert C."/>
        </authorList>
    </citation>
    <scope>NUCLEOTIDE SEQUENCE</scope>
    <source>
        <strain evidence="2">JCM 3131</strain>
    </source>
</reference>
<dbReference type="EMBL" id="BMQK01000005">
    <property type="protein sequence ID" value="GGQ57240.1"/>
    <property type="molecule type" value="Genomic_DNA"/>
</dbReference>
<evidence type="ECO:0000313" key="2">
    <source>
        <dbReference type="EMBL" id="GGQ57240.1"/>
    </source>
</evidence>
<gene>
    <name evidence="2" type="ORF">GCM10010145_28850</name>
</gene>
<dbReference type="RefSeq" id="WP_189217452.1">
    <property type="nucleotide sequence ID" value="NZ_BMQK01000005.1"/>
</dbReference>
<dbReference type="AlphaFoldDB" id="A0A918EQE2"/>
<proteinExistence type="predicted"/>
<sequence>MRRSTVQKPLRRPDSRRVRDEADERPDSRRVRDEADERPDSRRVRDEADERPAGRPEVREDIARTWWPDG</sequence>
<reference evidence="2" key="2">
    <citation type="submission" date="2020-09" db="EMBL/GenBank/DDBJ databases">
        <authorList>
            <person name="Sun Q."/>
            <person name="Ohkuma M."/>
        </authorList>
    </citation>
    <scope>NUCLEOTIDE SEQUENCE</scope>
    <source>
        <strain evidence="2">JCM 3131</strain>
    </source>
</reference>
<accession>A0A918EQE2</accession>